<dbReference type="SMART" id="SM00271">
    <property type="entry name" value="DnaJ"/>
    <property type="match status" value="1"/>
</dbReference>
<accession>A0A7R8W0K3</accession>
<feature type="region of interest" description="Disordered" evidence="1">
    <location>
        <begin position="698"/>
        <end position="745"/>
    </location>
</feature>
<dbReference type="EMBL" id="OB660070">
    <property type="protein sequence ID" value="CAD7222539.1"/>
    <property type="molecule type" value="Genomic_DNA"/>
</dbReference>
<feature type="region of interest" description="Disordered" evidence="1">
    <location>
        <begin position="1"/>
        <end position="102"/>
    </location>
</feature>
<feature type="compositionally biased region" description="Low complexity" evidence="1">
    <location>
        <begin position="702"/>
        <end position="713"/>
    </location>
</feature>
<dbReference type="InterPro" id="IPR001623">
    <property type="entry name" value="DnaJ_domain"/>
</dbReference>
<dbReference type="Pfam" id="PF00226">
    <property type="entry name" value="DnaJ"/>
    <property type="match status" value="1"/>
</dbReference>
<feature type="compositionally biased region" description="Polar residues" evidence="1">
    <location>
        <begin position="244"/>
        <end position="267"/>
    </location>
</feature>
<dbReference type="PANTHER" id="PTHR44665">
    <property type="entry name" value="DNAJ HOMOLOG SUBFAMILY C MEMBER 14"/>
    <property type="match status" value="1"/>
</dbReference>
<dbReference type="InterPro" id="IPR032843">
    <property type="entry name" value="Jiv"/>
</dbReference>
<proteinExistence type="predicted"/>
<dbReference type="InterPro" id="IPR036869">
    <property type="entry name" value="J_dom_sf"/>
</dbReference>
<dbReference type="AlphaFoldDB" id="A0A7R8W0K3"/>
<gene>
    <name evidence="2" type="ORF">CTOB1V02_LOCUS541</name>
</gene>
<organism evidence="2">
    <name type="scientific">Cyprideis torosa</name>
    <dbReference type="NCBI Taxonomy" id="163714"/>
    <lineage>
        <taxon>Eukaryota</taxon>
        <taxon>Metazoa</taxon>
        <taxon>Ecdysozoa</taxon>
        <taxon>Arthropoda</taxon>
        <taxon>Crustacea</taxon>
        <taxon>Oligostraca</taxon>
        <taxon>Ostracoda</taxon>
        <taxon>Podocopa</taxon>
        <taxon>Podocopida</taxon>
        <taxon>Cytherocopina</taxon>
        <taxon>Cytheroidea</taxon>
        <taxon>Cytherideidae</taxon>
        <taxon>Cyprideis</taxon>
    </lineage>
</organism>
<feature type="compositionally biased region" description="Pro residues" evidence="1">
    <location>
        <begin position="20"/>
        <end position="31"/>
    </location>
</feature>
<reference evidence="2" key="1">
    <citation type="submission" date="2020-11" db="EMBL/GenBank/DDBJ databases">
        <authorList>
            <person name="Tran Van P."/>
        </authorList>
    </citation>
    <scope>NUCLEOTIDE SEQUENCE</scope>
</reference>
<name>A0A7R8W0K3_9CRUS</name>
<dbReference type="InterPro" id="IPR052317">
    <property type="entry name" value="Viral_replicn-host_int_reg"/>
</dbReference>
<dbReference type="Pfam" id="PF14901">
    <property type="entry name" value="Jiv90"/>
    <property type="match status" value="1"/>
</dbReference>
<feature type="compositionally biased region" description="Gly residues" evidence="1">
    <location>
        <begin position="723"/>
        <end position="745"/>
    </location>
</feature>
<protein>
    <submittedName>
        <fullName evidence="2">Uncharacterized protein</fullName>
    </submittedName>
</protein>
<feature type="compositionally biased region" description="Low complexity" evidence="1">
    <location>
        <begin position="117"/>
        <end position="126"/>
    </location>
</feature>
<dbReference type="SUPFAM" id="SSF46565">
    <property type="entry name" value="Chaperone J-domain"/>
    <property type="match status" value="1"/>
</dbReference>
<feature type="region of interest" description="Disordered" evidence="1">
    <location>
        <begin position="114"/>
        <end position="269"/>
    </location>
</feature>
<dbReference type="PANTHER" id="PTHR44665:SF1">
    <property type="entry name" value="DNAJ HOMOLOG SUBFAMILY C MEMBER 14"/>
    <property type="match status" value="1"/>
</dbReference>
<dbReference type="Gene3D" id="1.10.287.110">
    <property type="entry name" value="DnaJ domain"/>
    <property type="match status" value="1"/>
</dbReference>
<feature type="region of interest" description="Disordered" evidence="1">
    <location>
        <begin position="282"/>
        <end position="370"/>
    </location>
</feature>
<evidence type="ECO:0000313" key="2">
    <source>
        <dbReference type="EMBL" id="CAD7222539.1"/>
    </source>
</evidence>
<dbReference type="PROSITE" id="PS50076">
    <property type="entry name" value="DNAJ_2"/>
    <property type="match status" value="1"/>
</dbReference>
<sequence>MSQRTRRPSASSSPVGFGAPSPPLGSSPSPSPYHTDVAPTAWDRVYEPFGSPGVSTQPEGSAAGVVCPPPAAVPPFSTPPAPDDLVGQKMCAPPSPSLSANKPSFADIVLKGTKGTAPVSSSAAPPKSEAGIHLSNGPAEGGKRKKGGGGKRNDATGSPKIKARGSEGSRSGGGGGRVSRDRENISPHSGGPENGLTSAGARGKDGGGRSASRGAGRGDARARLTRTGSNASPPAKRTQGKPGTFSTPDLTPNNLKAANNSELSKNSPAKKLLNIHNNNLLSSKKESFSPPPPPSPLPHQATTIKRPEDQPPCNQTKGSVKEASYCQSQRREGSFVGPAHGSEGATKATGSKAGTIFTRRPGGNRRRRENDHTSYAMEMLILLVSHLRRWLRMALVALSWLATLTMDVLTMSSKLLLQLYSETSAAPSTEGGNISLPSTGGEAMIRLLACQGKDPYSILGVAPSCTDDEIKRYYRKQAVLVHPDKNKQPGAEEAFKILAHAFDLIGEPEKRADYDSKRLEQTQFWDEFNDLLTSFRAKMEEAVNALRWVHVKHSAPLQRDLGCTNCNKHHMRYETDRKTFAARWCSQCKIMHSAKDEEKGPRGTLAARELRTEEKRPGHPNSSGHRHCCSHYYSAMGRVLAAANSWRGLALGKVPKAEIGGARVATFPSKVIISALRADAEWEEFLSQLYGTVGGTVGGRSGASAGPRSGPGSTPTPPVGKPSGRGGAKGRGTAGSGGGGPRRRK</sequence>
<feature type="compositionally biased region" description="Pro residues" evidence="1">
    <location>
        <begin position="67"/>
        <end position="82"/>
    </location>
</feature>
<dbReference type="PRINTS" id="PR00625">
    <property type="entry name" value="JDOMAIN"/>
</dbReference>
<dbReference type="OrthoDB" id="1507364at2759"/>
<dbReference type="CDD" id="cd06257">
    <property type="entry name" value="DnaJ"/>
    <property type="match status" value="1"/>
</dbReference>
<evidence type="ECO:0000256" key="1">
    <source>
        <dbReference type="SAM" id="MobiDB-lite"/>
    </source>
</evidence>